<dbReference type="EMBL" id="CAJVPU010001407">
    <property type="protein sequence ID" value="CAG8479928.1"/>
    <property type="molecule type" value="Genomic_DNA"/>
</dbReference>
<gene>
    <name evidence="1" type="ORF">DHETER_LOCUS2083</name>
</gene>
<sequence>MQLNTLSLTASLSDNLAETTLATILAIFQATTLEISTTTLSIASLESVSALGGSQSFILTTLAEKNENIFILNNKNIAIN</sequence>
<evidence type="ECO:0000313" key="2">
    <source>
        <dbReference type="Proteomes" id="UP000789702"/>
    </source>
</evidence>
<proteinExistence type="predicted"/>
<comment type="caution">
    <text evidence="1">The sequence shown here is derived from an EMBL/GenBank/DDBJ whole genome shotgun (WGS) entry which is preliminary data.</text>
</comment>
<dbReference type="Proteomes" id="UP000789702">
    <property type="component" value="Unassembled WGS sequence"/>
</dbReference>
<reference evidence="1" key="1">
    <citation type="submission" date="2021-06" db="EMBL/GenBank/DDBJ databases">
        <authorList>
            <person name="Kallberg Y."/>
            <person name="Tangrot J."/>
            <person name="Rosling A."/>
        </authorList>
    </citation>
    <scope>NUCLEOTIDE SEQUENCE</scope>
    <source>
        <strain evidence="1">IL203A</strain>
    </source>
</reference>
<organism evidence="1 2">
    <name type="scientific">Dentiscutata heterogama</name>
    <dbReference type="NCBI Taxonomy" id="1316150"/>
    <lineage>
        <taxon>Eukaryota</taxon>
        <taxon>Fungi</taxon>
        <taxon>Fungi incertae sedis</taxon>
        <taxon>Mucoromycota</taxon>
        <taxon>Glomeromycotina</taxon>
        <taxon>Glomeromycetes</taxon>
        <taxon>Diversisporales</taxon>
        <taxon>Gigasporaceae</taxon>
        <taxon>Dentiscutata</taxon>
    </lineage>
</organism>
<protein>
    <submittedName>
        <fullName evidence="1">9914_t:CDS:1</fullName>
    </submittedName>
</protein>
<keyword evidence="2" id="KW-1185">Reference proteome</keyword>
<name>A0ACA9KLW0_9GLOM</name>
<accession>A0ACA9KLW0</accession>
<evidence type="ECO:0000313" key="1">
    <source>
        <dbReference type="EMBL" id="CAG8479928.1"/>
    </source>
</evidence>